<accession>I8T4S6</accession>
<evidence type="ECO:0000256" key="1">
    <source>
        <dbReference type="SAM" id="MobiDB-lite"/>
    </source>
</evidence>
<feature type="region of interest" description="Disordered" evidence="1">
    <location>
        <begin position="1"/>
        <end position="38"/>
    </location>
</feature>
<gene>
    <name evidence="2" type="ORF">WQQ_25170</name>
</gene>
<name>I8T4S6_9GAMM</name>
<keyword evidence="3" id="KW-1185">Reference proteome</keyword>
<dbReference type="EMBL" id="AKGD01000002">
    <property type="protein sequence ID" value="EIT68935.1"/>
    <property type="molecule type" value="Genomic_DNA"/>
</dbReference>
<dbReference type="Proteomes" id="UP000003704">
    <property type="component" value="Unassembled WGS sequence"/>
</dbReference>
<feature type="compositionally biased region" description="Basic and acidic residues" evidence="1">
    <location>
        <begin position="7"/>
        <end position="17"/>
    </location>
</feature>
<organism evidence="2 3">
    <name type="scientific">Hydrocarboniphaga effusa AP103</name>
    <dbReference type="NCBI Taxonomy" id="1172194"/>
    <lineage>
        <taxon>Bacteria</taxon>
        <taxon>Pseudomonadati</taxon>
        <taxon>Pseudomonadota</taxon>
        <taxon>Gammaproteobacteria</taxon>
        <taxon>Nevskiales</taxon>
        <taxon>Nevskiaceae</taxon>
        <taxon>Hydrocarboniphaga</taxon>
    </lineage>
</organism>
<comment type="caution">
    <text evidence="2">The sequence shown here is derived from an EMBL/GenBank/DDBJ whole genome shotgun (WGS) entry which is preliminary data.</text>
</comment>
<sequence length="38" mass="4501">MPFFPSLRERDRGEGPVRRKQVQRCESSTLPSPQRERS</sequence>
<reference evidence="2 3" key="1">
    <citation type="journal article" date="2012" name="J. Bacteriol.">
        <title>Genome Sequence of n-Alkane-Degrading Hydrocarboniphaga effusa Strain AP103T (ATCC BAA-332T).</title>
        <authorList>
            <person name="Chang H.K."/>
            <person name="Zylstra G.J."/>
            <person name="Chae J.C."/>
        </authorList>
    </citation>
    <scope>NUCLEOTIDE SEQUENCE [LARGE SCALE GENOMIC DNA]</scope>
    <source>
        <strain evidence="2 3">AP103</strain>
    </source>
</reference>
<proteinExistence type="predicted"/>
<evidence type="ECO:0000313" key="3">
    <source>
        <dbReference type="Proteomes" id="UP000003704"/>
    </source>
</evidence>
<dbReference type="AlphaFoldDB" id="I8T4S6"/>
<protein>
    <submittedName>
        <fullName evidence="2">Uncharacterized protein</fullName>
    </submittedName>
</protein>
<evidence type="ECO:0000313" key="2">
    <source>
        <dbReference type="EMBL" id="EIT68935.1"/>
    </source>
</evidence>